<evidence type="ECO:0000256" key="2">
    <source>
        <dbReference type="ARBA" id="ARBA00022553"/>
    </source>
</evidence>
<evidence type="ECO:0000313" key="5">
    <source>
        <dbReference type="Proteomes" id="UP001449582"/>
    </source>
</evidence>
<gene>
    <name evidence="4" type="ORF">UREOM_3830</name>
</gene>
<dbReference type="InterPro" id="IPR006162">
    <property type="entry name" value="Ppantetheine_attach_site"/>
</dbReference>
<reference evidence="4" key="1">
    <citation type="submission" date="2024-02" db="EMBL/GenBank/DDBJ databases">
        <title>Draft genome sequence of new strains in genus Ureaplasma.</title>
        <authorList>
            <person name="Nakajima Y."/>
            <person name="Segawa T."/>
        </authorList>
    </citation>
    <scope>NUCLEOTIDE SEQUENCE [LARGE SCALE GENOMIC DNA]</scope>
    <source>
        <strain evidence="4">OM1</strain>
    </source>
</reference>
<dbReference type="InterPro" id="IPR036736">
    <property type="entry name" value="ACP-like_sf"/>
</dbReference>
<dbReference type="InterPro" id="IPR009081">
    <property type="entry name" value="PP-bd_ACP"/>
</dbReference>
<feature type="domain" description="Carrier" evidence="3">
    <location>
        <begin position="1"/>
        <end position="76"/>
    </location>
</feature>
<sequence length="78" mass="8924">MEQKVLDAIVATARENNIKINPNNRQATLKDIGLDSLAMMDLIFKVEEKLNVRLDDEVLLKIKNLEDLINAFQNCLNK</sequence>
<dbReference type="Gene3D" id="1.10.1200.10">
    <property type="entry name" value="ACP-like"/>
    <property type="match status" value="1"/>
</dbReference>
<dbReference type="PROSITE" id="PS50075">
    <property type="entry name" value="CARRIER"/>
    <property type="match status" value="1"/>
</dbReference>
<name>A0ABP9U924_9BACT</name>
<evidence type="ECO:0000313" key="4">
    <source>
        <dbReference type="EMBL" id="GAA5414672.1"/>
    </source>
</evidence>
<dbReference type="Pfam" id="PF00550">
    <property type="entry name" value="PP-binding"/>
    <property type="match status" value="1"/>
</dbReference>
<proteinExistence type="predicted"/>
<keyword evidence="1" id="KW-0596">Phosphopantetheine</keyword>
<organism evidence="4 5">
    <name type="scientific">Ureaplasma ceti</name>
    <dbReference type="NCBI Taxonomy" id="3119530"/>
    <lineage>
        <taxon>Bacteria</taxon>
        <taxon>Bacillati</taxon>
        <taxon>Mycoplasmatota</taxon>
        <taxon>Mycoplasmoidales</taxon>
        <taxon>Mycoplasmoidaceae</taxon>
        <taxon>Ureaplasma</taxon>
    </lineage>
</organism>
<keyword evidence="2" id="KW-0597">Phosphoprotein</keyword>
<accession>A0ABP9U924</accession>
<protein>
    <recommendedName>
        <fullName evidence="3">Carrier domain-containing protein</fullName>
    </recommendedName>
</protein>
<comment type="caution">
    <text evidence="4">The sequence shown here is derived from an EMBL/GenBank/DDBJ whole genome shotgun (WGS) entry which is preliminary data.</text>
</comment>
<keyword evidence="5" id="KW-1185">Reference proteome</keyword>
<dbReference type="Proteomes" id="UP001449582">
    <property type="component" value="Unassembled WGS sequence"/>
</dbReference>
<dbReference type="SUPFAM" id="SSF47336">
    <property type="entry name" value="ACP-like"/>
    <property type="match status" value="1"/>
</dbReference>
<dbReference type="RefSeq" id="WP_353289833.1">
    <property type="nucleotide sequence ID" value="NZ_BAABQM010000002.1"/>
</dbReference>
<evidence type="ECO:0000256" key="1">
    <source>
        <dbReference type="ARBA" id="ARBA00022450"/>
    </source>
</evidence>
<evidence type="ECO:0000259" key="3">
    <source>
        <dbReference type="PROSITE" id="PS50075"/>
    </source>
</evidence>
<dbReference type="EMBL" id="BAABQM010000002">
    <property type="protein sequence ID" value="GAA5414672.1"/>
    <property type="molecule type" value="Genomic_DNA"/>
</dbReference>
<dbReference type="PROSITE" id="PS00012">
    <property type="entry name" value="PHOSPHOPANTETHEINE"/>
    <property type="match status" value="1"/>
</dbReference>